<dbReference type="PROSITE" id="PS51257">
    <property type="entry name" value="PROKAR_LIPOPROTEIN"/>
    <property type="match status" value="1"/>
</dbReference>
<evidence type="ECO:0000313" key="1">
    <source>
        <dbReference type="EMBL" id="DAF43278.1"/>
    </source>
</evidence>
<proteinExistence type="predicted"/>
<name>A0A8S5RWY2_9CAUD</name>
<accession>A0A8S5RWY2</accession>
<organism evidence="1">
    <name type="scientific">Myoviridae sp. ctLYR7</name>
    <dbReference type="NCBI Taxonomy" id="2827679"/>
    <lineage>
        <taxon>Viruses</taxon>
        <taxon>Duplodnaviria</taxon>
        <taxon>Heunggongvirae</taxon>
        <taxon>Uroviricota</taxon>
        <taxon>Caudoviricetes</taxon>
    </lineage>
</organism>
<reference evidence="1" key="1">
    <citation type="journal article" date="2021" name="Proc. Natl. Acad. Sci. U.S.A.">
        <title>A Catalog of Tens of Thousands of Viruses from Human Metagenomes Reveals Hidden Associations with Chronic Diseases.</title>
        <authorList>
            <person name="Tisza M.J."/>
            <person name="Buck C.B."/>
        </authorList>
    </citation>
    <scope>NUCLEOTIDE SEQUENCE</scope>
    <source>
        <strain evidence="1">CtLYR7</strain>
    </source>
</reference>
<dbReference type="EMBL" id="BK032502">
    <property type="protein sequence ID" value="DAF43278.1"/>
    <property type="molecule type" value="Genomic_DNA"/>
</dbReference>
<keyword evidence="1" id="KW-0449">Lipoprotein</keyword>
<sequence>MKHYAFLLCLGLAACGGENPAPSAVSAPVAVSATTQAASTPIALPTLNMDFSSYAKAANKQLKTSKTGLTIPESAFPTPNSNGGKNMLRDLADGLTLAVETDSDNKIQIVRVIWQPEKNPKQNQQLVKGAAALIAATLPDDPTMPKDVAAQINLAATSKDAREFVRGGIAYKVASTNQPSVMLTAKPE</sequence>
<protein>
    <submittedName>
        <fullName evidence="1">Putative glutamine-binding lipoprotein GlnH (GLNBP)-binding protein, amino acid binding</fullName>
    </submittedName>
</protein>